<dbReference type="PANTHER" id="PTHR43537:SF5">
    <property type="entry name" value="UXU OPERON TRANSCRIPTIONAL REGULATOR"/>
    <property type="match status" value="1"/>
</dbReference>
<dbReference type="InterPro" id="IPR000524">
    <property type="entry name" value="Tscrpt_reg_HTH_GntR"/>
</dbReference>
<dbReference type="InterPro" id="IPR011711">
    <property type="entry name" value="GntR_C"/>
</dbReference>
<dbReference type="Gene3D" id="1.20.120.530">
    <property type="entry name" value="GntR ligand-binding domain-like"/>
    <property type="match status" value="1"/>
</dbReference>
<dbReference type="RefSeq" id="WP_307426193.1">
    <property type="nucleotide sequence ID" value="NZ_JAUSVK010000001.1"/>
</dbReference>
<dbReference type="EMBL" id="JAUSVK010000001">
    <property type="protein sequence ID" value="MDQ0392392.1"/>
    <property type="molecule type" value="Genomic_DNA"/>
</dbReference>
<dbReference type="InterPro" id="IPR036388">
    <property type="entry name" value="WH-like_DNA-bd_sf"/>
</dbReference>
<dbReference type="Pfam" id="PF00392">
    <property type="entry name" value="GntR"/>
    <property type="match status" value="1"/>
</dbReference>
<dbReference type="InterPro" id="IPR036390">
    <property type="entry name" value="WH_DNA-bd_sf"/>
</dbReference>
<reference evidence="5 6" key="1">
    <citation type="submission" date="2023-07" db="EMBL/GenBank/DDBJ databases">
        <title>Genomic Encyclopedia of Type Strains, Phase IV (KMG-IV): sequencing the most valuable type-strain genomes for metagenomic binning, comparative biology and taxonomic classification.</title>
        <authorList>
            <person name="Goeker M."/>
        </authorList>
    </citation>
    <scope>NUCLEOTIDE SEQUENCE [LARGE SCALE GENOMIC DNA]</scope>
    <source>
        <strain evidence="5 6">DSM 5896</strain>
    </source>
</reference>
<accession>A0ABU0FCQ8</accession>
<evidence type="ECO:0000256" key="1">
    <source>
        <dbReference type="ARBA" id="ARBA00023015"/>
    </source>
</evidence>
<dbReference type="GO" id="GO:0003677">
    <property type="term" value="F:DNA binding"/>
    <property type="evidence" value="ECO:0007669"/>
    <property type="project" value="UniProtKB-KW"/>
</dbReference>
<evidence type="ECO:0000256" key="2">
    <source>
        <dbReference type="ARBA" id="ARBA00023125"/>
    </source>
</evidence>
<dbReference type="SUPFAM" id="SSF48008">
    <property type="entry name" value="GntR ligand-binding domain-like"/>
    <property type="match status" value="1"/>
</dbReference>
<dbReference type="PRINTS" id="PR00035">
    <property type="entry name" value="HTHGNTR"/>
</dbReference>
<dbReference type="Pfam" id="PF07729">
    <property type="entry name" value="FCD"/>
    <property type="match status" value="1"/>
</dbReference>
<evidence type="ECO:0000313" key="6">
    <source>
        <dbReference type="Proteomes" id="UP001237448"/>
    </source>
</evidence>
<dbReference type="Proteomes" id="UP001237448">
    <property type="component" value="Unassembled WGS sequence"/>
</dbReference>
<dbReference type="Gene3D" id="1.10.10.10">
    <property type="entry name" value="Winged helix-like DNA-binding domain superfamily/Winged helix DNA-binding domain"/>
    <property type="match status" value="1"/>
</dbReference>
<evidence type="ECO:0000313" key="5">
    <source>
        <dbReference type="EMBL" id="MDQ0392392.1"/>
    </source>
</evidence>
<keyword evidence="3" id="KW-0804">Transcription</keyword>
<dbReference type="InterPro" id="IPR008920">
    <property type="entry name" value="TF_FadR/GntR_C"/>
</dbReference>
<keyword evidence="1" id="KW-0805">Transcription regulation</keyword>
<dbReference type="SMART" id="SM00345">
    <property type="entry name" value="HTH_GNTR"/>
    <property type="match status" value="1"/>
</dbReference>
<keyword evidence="2 5" id="KW-0238">DNA-binding</keyword>
<proteinExistence type="predicted"/>
<evidence type="ECO:0000259" key="4">
    <source>
        <dbReference type="PROSITE" id="PS50949"/>
    </source>
</evidence>
<dbReference type="SUPFAM" id="SSF46785">
    <property type="entry name" value="Winged helix' DNA-binding domain"/>
    <property type="match status" value="1"/>
</dbReference>
<sequence>MPAAETRRESHEAPPHGNRVDAVVQAVNGHIRAHGLMPGDLLPSEGVFAGTLGVSRVVVREAFRSLSALGLIDVGNGRRARVARVDSAVLSIVFEHAVRTDHVSIQQIYDMRRTIESRTVVLAALRRDDGEAAAIKALAAAMRRDFARPEQVMEHDIAFHQAIATASRNPGFSLLLEAFQGVTRQTWPTGWRSRSADAERMESIAAHEAIAAAVEGRDARAAEAAMRLHFDHSVKALVAAGVQ</sequence>
<comment type="caution">
    <text evidence="5">The sequence shown here is derived from an EMBL/GenBank/DDBJ whole genome shotgun (WGS) entry which is preliminary data.</text>
</comment>
<gene>
    <name evidence="5" type="ORF">J3R73_002184</name>
</gene>
<name>A0ABU0FCQ8_9HYPH</name>
<protein>
    <submittedName>
        <fullName evidence="5">DNA-binding FadR family transcriptional regulator</fullName>
    </submittedName>
</protein>
<dbReference type="PROSITE" id="PS50949">
    <property type="entry name" value="HTH_GNTR"/>
    <property type="match status" value="1"/>
</dbReference>
<feature type="domain" description="HTH gntR-type" evidence="4">
    <location>
        <begin position="17"/>
        <end position="85"/>
    </location>
</feature>
<evidence type="ECO:0000256" key="3">
    <source>
        <dbReference type="ARBA" id="ARBA00023163"/>
    </source>
</evidence>
<dbReference type="SMART" id="SM00895">
    <property type="entry name" value="FCD"/>
    <property type="match status" value="1"/>
</dbReference>
<dbReference type="PANTHER" id="PTHR43537">
    <property type="entry name" value="TRANSCRIPTIONAL REGULATOR, GNTR FAMILY"/>
    <property type="match status" value="1"/>
</dbReference>
<keyword evidence="6" id="KW-1185">Reference proteome</keyword>
<organism evidence="5 6">
    <name type="scientific">Labrys monachus</name>
    <dbReference type="NCBI Taxonomy" id="217067"/>
    <lineage>
        <taxon>Bacteria</taxon>
        <taxon>Pseudomonadati</taxon>
        <taxon>Pseudomonadota</taxon>
        <taxon>Alphaproteobacteria</taxon>
        <taxon>Hyphomicrobiales</taxon>
        <taxon>Xanthobacteraceae</taxon>
        <taxon>Labrys</taxon>
    </lineage>
</organism>